<dbReference type="Gene3D" id="1.10.3920.10">
    <property type="entry name" value="PA2201 C-terminal domain-like"/>
    <property type="match status" value="1"/>
</dbReference>
<dbReference type="AlphaFoldDB" id="A0A142JTQ1"/>
<dbReference type="Proteomes" id="UP000075238">
    <property type="component" value="Chromosome 2"/>
</dbReference>
<proteinExistence type="predicted"/>
<evidence type="ECO:0000259" key="1">
    <source>
        <dbReference type="Pfam" id="PF08929"/>
    </source>
</evidence>
<accession>A0A142JTQ1</accession>
<dbReference type="InterPro" id="IPR015025">
    <property type="entry name" value="PoNi_C"/>
</dbReference>
<protein>
    <recommendedName>
        <fullName evidence="1">PoNi C-terminal domain-containing protein</fullName>
    </recommendedName>
</protein>
<gene>
    <name evidence="2" type="ORF">A2G96_27105</name>
</gene>
<dbReference type="STRING" id="1796606.A2G96_27105"/>
<dbReference type="SUPFAM" id="SSF140731">
    <property type="entry name" value="PA2201 C-terminal domain-like"/>
    <property type="match status" value="1"/>
</dbReference>
<dbReference type="EMBL" id="CP014845">
    <property type="protein sequence ID" value="AMR81463.1"/>
    <property type="molecule type" value="Genomic_DNA"/>
</dbReference>
<name>A0A142JTQ1_9BURK</name>
<dbReference type="Pfam" id="PF08929">
    <property type="entry name" value="PoNi_C"/>
    <property type="match status" value="1"/>
</dbReference>
<evidence type="ECO:0000313" key="2">
    <source>
        <dbReference type="EMBL" id="AMR81463.1"/>
    </source>
</evidence>
<reference evidence="2 3" key="1">
    <citation type="submission" date="2016-03" db="EMBL/GenBank/DDBJ databases">
        <title>Complete genome sequence of a novel chlorpyrifos degrading bacterium, Cupriavidus nantongensis sp. X1.</title>
        <authorList>
            <person name="Fang L."/>
        </authorList>
    </citation>
    <scope>NUCLEOTIDE SEQUENCE [LARGE SCALE GENOMIC DNA]</scope>
    <source>
        <strain evidence="2 3">X1</strain>
    </source>
</reference>
<sequence>MGLISLCYLLHRRDLLPRVAELLDGPDKNNVGMDFLIEDFLSYAPMDRYESDTLLVTEPFESLADAMDSADNKDALKHLRKFLKRWYKDLAGAPWHDAHKPDAQGRTGGYYGYWSFEAGAAVLLLGIDDDSSLHTYLYYPKDLVDWAKAHSVLEAKQNAVAATGLRCEAGQPCPKGGYWMTPAKSGSRRYFPQGQEMPPVASDYGTTIWQWDPNQADPTL</sequence>
<dbReference type="InterPro" id="IPR028983">
    <property type="entry name" value="PA2201-like_C"/>
</dbReference>
<organism evidence="2 3">
    <name type="scientific">Cupriavidus nantongensis</name>
    <dbReference type="NCBI Taxonomy" id="1796606"/>
    <lineage>
        <taxon>Bacteria</taxon>
        <taxon>Pseudomonadati</taxon>
        <taxon>Pseudomonadota</taxon>
        <taxon>Betaproteobacteria</taxon>
        <taxon>Burkholderiales</taxon>
        <taxon>Burkholderiaceae</taxon>
        <taxon>Cupriavidus</taxon>
    </lineage>
</organism>
<evidence type="ECO:0000313" key="3">
    <source>
        <dbReference type="Proteomes" id="UP000075238"/>
    </source>
</evidence>
<keyword evidence="3" id="KW-1185">Reference proteome</keyword>
<feature type="domain" description="PoNi C-terminal" evidence="1">
    <location>
        <begin position="34"/>
        <end position="143"/>
    </location>
</feature>
<dbReference type="KEGG" id="cnan:A2G96_27105"/>